<dbReference type="PROSITE" id="PS51257">
    <property type="entry name" value="PROKAR_LIPOPROTEIN"/>
    <property type="match status" value="1"/>
</dbReference>
<evidence type="ECO:0000313" key="4">
    <source>
        <dbReference type="EMBL" id="OSC96495.1"/>
    </source>
</evidence>
<keyword evidence="2" id="KW-0472">Membrane</keyword>
<dbReference type="InterPro" id="IPR029058">
    <property type="entry name" value="AB_hydrolase_fold"/>
</dbReference>
<dbReference type="EMBL" id="KZ084179">
    <property type="protein sequence ID" value="OSC96495.1"/>
    <property type="molecule type" value="Genomic_DNA"/>
</dbReference>
<reference evidence="4 5" key="1">
    <citation type="journal article" date="2015" name="Biotechnol. Biofuels">
        <title>Enhanced degradation of softwood versus hardwood by the white-rot fungus Pycnoporus coccineus.</title>
        <authorList>
            <person name="Couturier M."/>
            <person name="Navarro D."/>
            <person name="Chevret D."/>
            <person name="Henrissat B."/>
            <person name="Piumi F."/>
            <person name="Ruiz-Duenas F.J."/>
            <person name="Martinez A.T."/>
            <person name="Grigoriev I.V."/>
            <person name="Riley R."/>
            <person name="Lipzen A."/>
            <person name="Berrin J.G."/>
            <person name="Master E.R."/>
            <person name="Rosso M.N."/>
        </authorList>
    </citation>
    <scope>NUCLEOTIDE SEQUENCE [LARGE SCALE GENOMIC DNA]</scope>
    <source>
        <strain evidence="4 5">BRFM310</strain>
    </source>
</reference>
<comment type="similarity">
    <text evidence="1">Belongs to the AB hydrolase superfamily. AB hydrolase 4 family.</text>
</comment>
<dbReference type="Pfam" id="PF00561">
    <property type="entry name" value="Abhydrolase_1"/>
    <property type="match status" value="1"/>
</dbReference>
<feature type="domain" description="AB hydrolase-1" evidence="3">
    <location>
        <begin position="140"/>
        <end position="252"/>
    </location>
</feature>
<dbReference type="GO" id="GO:0047372">
    <property type="term" value="F:monoacylglycerol lipase activity"/>
    <property type="evidence" value="ECO:0007669"/>
    <property type="project" value="TreeGrafter"/>
</dbReference>
<dbReference type="InterPro" id="IPR000073">
    <property type="entry name" value="AB_hydrolase_1"/>
</dbReference>
<evidence type="ECO:0000259" key="3">
    <source>
        <dbReference type="Pfam" id="PF00561"/>
    </source>
</evidence>
<name>A0A1Y2I5T8_TRAC3</name>
<feature type="transmembrane region" description="Helical" evidence="2">
    <location>
        <begin position="7"/>
        <end position="26"/>
    </location>
</feature>
<dbReference type="GO" id="GO:0051792">
    <property type="term" value="P:medium-chain fatty acid biosynthetic process"/>
    <property type="evidence" value="ECO:0007669"/>
    <property type="project" value="TreeGrafter"/>
</dbReference>
<organism evidence="4 5">
    <name type="scientific">Trametes coccinea (strain BRFM310)</name>
    <name type="common">Pycnoporus coccineus</name>
    <dbReference type="NCBI Taxonomy" id="1353009"/>
    <lineage>
        <taxon>Eukaryota</taxon>
        <taxon>Fungi</taxon>
        <taxon>Dikarya</taxon>
        <taxon>Basidiomycota</taxon>
        <taxon>Agaricomycotina</taxon>
        <taxon>Agaricomycetes</taxon>
        <taxon>Polyporales</taxon>
        <taxon>Polyporaceae</taxon>
        <taxon>Trametes</taxon>
    </lineage>
</organism>
<keyword evidence="4" id="KW-0378">Hydrolase</keyword>
<protein>
    <submittedName>
        <fullName evidence="4">AB-hydrolase YheT</fullName>
    </submittedName>
</protein>
<dbReference type="GO" id="GO:0051793">
    <property type="term" value="P:medium-chain fatty acid catabolic process"/>
    <property type="evidence" value="ECO:0007669"/>
    <property type="project" value="TreeGrafter"/>
</dbReference>
<keyword evidence="2" id="KW-0812">Transmembrane</keyword>
<accession>A0A1Y2I5T8</accession>
<dbReference type="PANTHER" id="PTHR10794">
    <property type="entry name" value="ABHYDROLASE DOMAIN-CONTAINING PROTEIN"/>
    <property type="match status" value="1"/>
</dbReference>
<dbReference type="OrthoDB" id="5954035at2759"/>
<dbReference type="SUPFAM" id="SSF53474">
    <property type="entry name" value="alpha/beta-Hydrolases"/>
    <property type="match status" value="1"/>
</dbReference>
<dbReference type="AlphaFoldDB" id="A0A1Y2I5T8"/>
<dbReference type="PANTHER" id="PTHR10794:SF63">
    <property type="entry name" value="ALPHA_BETA HYDROLASE 1, ISOFORM A"/>
    <property type="match status" value="1"/>
</dbReference>
<evidence type="ECO:0000256" key="1">
    <source>
        <dbReference type="ARBA" id="ARBA00010884"/>
    </source>
</evidence>
<evidence type="ECO:0000313" key="5">
    <source>
        <dbReference type="Proteomes" id="UP000193067"/>
    </source>
</evidence>
<dbReference type="STRING" id="1353009.A0A1Y2I5T8"/>
<sequence length="473" mass="52563">MSDSIRSVILAGTLAAACGALTWWWLRGRRTKPFVSLYASPQSAVLRKDGERKSESEPAMSLAQLVHDRVPALGPNSKFDGVWWLPGGDAQTMYSSVADFSKVDPVVYERRFLQLPDHGIVAVDISPPLATRPLSAGEDLLFVAHGLTGGSHEAYVRAVLARVIPSKNAGGLGFRAVVLNFRGCNGGPVVTPRLYHAGSSDDIRHVVLWMCHTFPDCRIYGLGFSLGGNILTKYAGEEGERCPFQALVTLANPWDFYAGHLHLPSTFLGRYLYRYVLGGALRRLLQLHRKAFLEAPKLPISRQTLEDLLHRPRITLGQWDTLWTAPVYGFKDAQDYYTRISSSRVAQDIAIPCLAINSWDDPIVGAESIPVRKVVQECPWVVLAVTRTGGHLGWYERDAAGRIARWYVKPVVQFLAALMEYGLERRQKPRGVDHGAEFVRDPERPDVGFRELPQGHPDLVLSGVEESKLFTGW</sequence>
<gene>
    <name evidence="4" type="ORF">PYCCODRAFT_1441021</name>
</gene>
<dbReference type="GO" id="GO:0008126">
    <property type="term" value="F:acetylesterase activity"/>
    <property type="evidence" value="ECO:0007669"/>
    <property type="project" value="TreeGrafter"/>
</dbReference>
<dbReference type="PROSITE" id="PS01133">
    <property type="entry name" value="UPF0017"/>
    <property type="match status" value="1"/>
</dbReference>
<evidence type="ECO:0000256" key="2">
    <source>
        <dbReference type="SAM" id="Phobius"/>
    </source>
</evidence>
<proteinExistence type="inferred from homology"/>
<keyword evidence="2" id="KW-1133">Transmembrane helix</keyword>
<dbReference type="InterPro" id="IPR050960">
    <property type="entry name" value="AB_hydrolase_4_sf"/>
</dbReference>
<dbReference type="InterPro" id="IPR000952">
    <property type="entry name" value="AB_hydrolase_4_CS"/>
</dbReference>
<dbReference type="Gene3D" id="3.40.50.1820">
    <property type="entry name" value="alpha/beta hydrolase"/>
    <property type="match status" value="1"/>
</dbReference>
<dbReference type="Proteomes" id="UP000193067">
    <property type="component" value="Unassembled WGS sequence"/>
</dbReference>
<keyword evidence="5" id="KW-1185">Reference proteome</keyword>